<dbReference type="InParanoid" id="A0A0V0R9V6"/>
<dbReference type="OrthoDB" id="38305at2759"/>
<accession>A0A0V0R9V6</accession>
<dbReference type="AlphaFoldDB" id="A0A0V0R9V6"/>
<reference evidence="2 3" key="1">
    <citation type="journal article" date="2015" name="Sci. Rep.">
        <title>Genome of the facultative scuticociliatosis pathogen Pseudocohnilembus persalinus provides insight into its virulence through horizontal gene transfer.</title>
        <authorList>
            <person name="Xiong J."/>
            <person name="Wang G."/>
            <person name="Cheng J."/>
            <person name="Tian M."/>
            <person name="Pan X."/>
            <person name="Warren A."/>
            <person name="Jiang C."/>
            <person name="Yuan D."/>
            <person name="Miao W."/>
        </authorList>
    </citation>
    <scope>NUCLEOTIDE SEQUENCE [LARGE SCALE GENOMIC DNA]</scope>
    <source>
        <strain evidence="2">36N120E</strain>
    </source>
</reference>
<protein>
    <recommendedName>
        <fullName evidence="1">Limiting CO2-inducible protein B/C beta carbonyic anhydrase domain-containing protein</fullName>
    </recommendedName>
</protein>
<dbReference type="EMBL" id="LDAU01000009">
    <property type="protein sequence ID" value="KRX11000.1"/>
    <property type="molecule type" value="Genomic_DNA"/>
</dbReference>
<name>A0A0V0R9V6_PSEPJ</name>
<comment type="caution">
    <text evidence="2">The sequence shown here is derived from an EMBL/GenBank/DDBJ whole genome shotgun (WGS) entry which is preliminary data.</text>
</comment>
<dbReference type="Proteomes" id="UP000054937">
    <property type="component" value="Unassembled WGS sequence"/>
</dbReference>
<evidence type="ECO:0000313" key="2">
    <source>
        <dbReference type="EMBL" id="KRX11000.1"/>
    </source>
</evidence>
<sequence>MKNQQESQQELNFQHILGSTTSLQKAYYEKLIYKAFQAYTHHHPYPNSVFNEKLYQILKKLNFDSSNTLFGSSICPDELNHGHSSLANLMKNTWGDIMPFGGLGGIPFAGKTGFNAYASHVPDDGHLLVLFAPHVGIDKLGKLGYVERKGQKNKTPTCGAASGAFLHALENSHHTIDAEHDYQIDWISKKMIENIDRIKNAEDQMAEVTEIMYQLVEQAIFKIANTDFGSGKLILVGGIQINVGYGEDFFLPRLLQIHQKGQEPVDLSELL</sequence>
<dbReference type="PANTHER" id="PTHR38016">
    <property type="entry name" value="UNNAMED PRODUCT"/>
    <property type="match status" value="1"/>
</dbReference>
<dbReference type="OMA" id="FYAMPHI"/>
<dbReference type="InterPro" id="IPR040703">
    <property type="entry name" value="LCIB/C_CA"/>
</dbReference>
<proteinExistence type="predicted"/>
<dbReference type="PANTHER" id="PTHR38016:SF1">
    <property type="entry name" value="LIMITING CO2-INDUCIBLE PROTEIN B_C BETA CARBONYIC ANHYDRASE DOMAIN-CONTAINING PROTEIN"/>
    <property type="match status" value="1"/>
</dbReference>
<keyword evidence="3" id="KW-1185">Reference proteome</keyword>
<feature type="domain" description="Limiting CO2-inducible protein B/C beta carbonyic anhydrase" evidence="1">
    <location>
        <begin position="46"/>
        <end position="258"/>
    </location>
</feature>
<evidence type="ECO:0000313" key="3">
    <source>
        <dbReference type="Proteomes" id="UP000054937"/>
    </source>
</evidence>
<gene>
    <name evidence="2" type="ORF">PPERSA_03058</name>
</gene>
<dbReference type="Pfam" id="PF18599">
    <property type="entry name" value="LCIB_C_CA"/>
    <property type="match status" value="1"/>
</dbReference>
<evidence type="ECO:0000259" key="1">
    <source>
        <dbReference type="Pfam" id="PF18599"/>
    </source>
</evidence>
<organism evidence="2 3">
    <name type="scientific">Pseudocohnilembus persalinus</name>
    <name type="common">Ciliate</name>
    <dbReference type="NCBI Taxonomy" id="266149"/>
    <lineage>
        <taxon>Eukaryota</taxon>
        <taxon>Sar</taxon>
        <taxon>Alveolata</taxon>
        <taxon>Ciliophora</taxon>
        <taxon>Intramacronucleata</taxon>
        <taxon>Oligohymenophorea</taxon>
        <taxon>Scuticociliatia</taxon>
        <taxon>Philasterida</taxon>
        <taxon>Pseudocohnilembidae</taxon>
        <taxon>Pseudocohnilembus</taxon>
    </lineage>
</organism>